<accession>L8ECH9</accession>
<gene>
    <name evidence="1" type="primary">STYK1</name>
</gene>
<dbReference type="EMBL" id="HF584100">
    <property type="protein sequence ID" value="CCQ43597.1"/>
    <property type="molecule type" value="Genomic_DNA"/>
</dbReference>
<proteinExistence type="predicted"/>
<evidence type="ECO:0000313" key="1">
    <source>
        <dbReference type="EMBL" id="CCQ43597.1"/>
    </source>
</evidence>
<organism evidence="1">
    <name type="scientific">Homo sapiens</name>
    <name type="common">Human</name>
    <dbReference type="NCBI Taxonomy" id="9606"/>
    <lineage>
        <taxon>Eukaryota</taxon>
        <taxon>Metazoa</taxon>
        <taxon>Chordata</taxon>
        <taxon>Craniata</taxon>
        <taxon>Vertebrata</taxon>
        <taxon>Euteleostomi</taxon>
        <taxon>Mammalia</taxon>
        <taxon>Eutheria</taxon>
        <taxon>Euarchontoglires</taxon>
        <taxon>Primates</taxon>
        <taxon>Haplorrhini</taxon>
        <taxon>Catarrhini</taxon>
        <taxon>Hominidae</taxon>
        <taxon>Homo</taxon>
    </lineage>
</organism>
<protein>
    <submittedName>
        <fullName evidence="1">Alternative protein STYK1</fullName>
    </submittedName>
</protein>
<dbReference type="OrthoDB" id="4062651at2759"/>
<name>L8ECH9_HUMAN</name>
<sequence>MHEYMFLESIPLRTENGLSQGHKGRNGTWILDLPLHISREI</sequence>
<dbReference type="AlphaFoldDB" id="L8ECH9"/>
<reference evidence="1" key="1">
    <citation type="journal article" date="2013" name="PLoS ONE">
        <title>Direct detection of alternative open reading frames translation products in human significantly expands the proteome.</title>
        <authorList>
            <person name="Vanderperre B."/>
            <person name="Lucier J.-F."/>
            <person name="Motard J."/>
            <person name="Tremblay G."/>
            <person name="Vanderperre S."/>
            <person name="Wisztorski M."/>
            <person name="Salzet M."/>
            <person name="Boisvert F.-M."/>
            <person name="Roucou X."/>
        </authorList>
    </citation>
    <scope>NUCLEOTIDE SEQUENCE</scope>
</reference>